<evidence type="ECO:0000256" key="1">
    <source>
        <dbReference type="ARBA" id="ARBA00004141"/>
    </source>
</evidence>
<evidence type="ECO:0000256" key="7">
    <source>
        <dbReference type="SAM" id="Phobius"/>
    </source>
</evidence>
<comment type="similarity">
    <text evidence="5">Belongs to the SAT4 family.</text>
</comment>
<dbReference type="AlphaFoldDB" id="A0AAE0M1G8"/>
<dbReference type="PANTHER" id="PTHR33048">
    <property type="entry name" value="PTH11-LIKE INTEGRAL MEMBRANE PROTEIN (AFU_ORTHOLOGUE AFUA_5G11245)"/>
    <property type="match status" value="1"/>
</dbReference>
<name>A0AAE0M1G8_9PEZI</name>
<dbReference type="InterPro" id="IPR052337">
    <property type="entry name" value="SAT4-like"/>
</dbReference>
<dbReference type="Pfam" id="PF20684">
    <property type="entry name" value="Fung_rhodopsin"/>
    <property type="match status" value="1"/>
</dbReference>
<dbReference type="InterPro" id="IPR049326">
    <property type="entry name" value="Rhodopsin_dom_fungi"/>
</dbReference>
<sequence>MSVATPVTRSPSDEGGRGPMIMGIIWTAMSLALIAVTARIRIRLKKKGLLWDDWFMIAAVVLQLVNMSAISVAYHHGMGKHDRDLTFEQNITILKWSWIQMIPGACATILARISAAILLHRLFHVYTWFGRFLVFYTPLQTICCLVVIFVTWLQVTPIEGLWNPKAAVTHWDHRIAQYAAYLAQSLFTISDLTFVLFPTIIIWGLNMTLKRRLGLIILLSVSLLTAAASILKTLVVQKLSSQTPEPQYTSNLAILFSNLEQISVILMGCVPPLRAAVVEFVSSGWGRLRYSSFTSSFRRYGSKTTGESTTGDRCSAGADFYNLKNAHLRLGGGRRLHDVERGQIGDSLGFCTITTEVYRHPIKSDYEGKDGSDDSSSGSSSPVLELGNEMTATVLYPVPPRKVLLKEGRGLM</sequence>
<evidence type="ECO:0000256" key="3">
    <source>
        <dbReference type="ARBA" id="ARBA00022989"/>
    </source>
</evidence>
<feature type="region of interest" description="Disordered" evidence="6">
    <location>
        <begin position="364"/>
        <end position="384"/>
    </location>
</feature>
<gene>
    <name evidence="9" type="ORF">B0H66DRAFT_641951</name>
</gene>
<feature type="transmembrane region" description="Helical" evidence="7">
    <location>
        <begin position="215"/>
        <end position="235"/>
    </location>
</feature>
<feature type="transmembrane region" description="Helical" evidence="7">
    <location>
        <begin position="20"/>
        <end position="42"/>
    </location>
</feature>
<keyword evidence="4 7" id="KW-0472">Membrane</keyword>
<proteinExistence type="inferred from homology"/>
<protein>
    <recommendedName>
        <fullName evidence="8">Rhodopsin domain-containing protein</fullName>
    </recommendedName>
</protein>
<evidence type="ECO:0000256" key="4">
    <source>
        <dbReference type="ARBA" id="ARBA00023136"/>
    </source>
</evidence>
<organism evidence="9 10">
    <name type="scientific">Apodospora peruviana</name>
    <dbReference type="NCBI Taxonomy" id="516989"/>
    <lineage>
        <taxon>Eukaryota</taxon>
        <taxon>Fungi</taxon>
        <taxon>Dikarya</taxon>
        <taxon>Ascomycota</taxon>
        <taxon>Pezizomycotina</taxon>
        <taxon>Sordariomycetes</taxon>
        <taxon>Sordariomycetidae</taxon>
        <taxon>Sordariales</taxon>
        <taxon>Lasiosphaeriaceae</taxon>
        <taxon>Apodospora</taxon>
    </lineage>
</organism>
<comment type="subcellular location">
    <subcellularLocation>
        <location evidence="1">Membrane</location>
        <topology evidence="1">Multi-pass membrane protein</topology>
    </subcellularLocation>
</comment>
<evidence type="ECO:0000313" key="10">
    <source>
        <dbReference type="Proteomes" id="UP001283341"/>
    </source>
</evidence>
<keyword evidence="3 7" id="KW-1133">Transmembrane helix</keyword>
<evidence type="ECO:0000256" key="5">
    <source>
        <dbReference type="ARBA" id="ARBA00038359"/>
    </source>
</evidence>
<feature type="transmembrane region" description="Helical" evidence="7">
    <location>
        <begin position="54"/>
        <end position="76"/>
    </location>
</feature>
<dbReference type="EMBL" id="JAUEDM010000006">
    <property type="protein sequence ID" value="KAK3314584.1"/>
    <property type="molecule type" value="Genomic_DNA"/>
</dbReference>
<reference evidence="9" key="1">
    <citation type="journal article" date="2023" name="Mol. Phylogenet. Evol.">
        <title>Genome-scale phylogeny and comparative genomics of the fungal order Sordariales.</title>
        <authorList>
            <person name="Hensen N."/>
            <person name="Bonometti L."/>
            <person name="Westerberg I."/>
            <person name="Brannstrom I.O."/>
            <person name="Guillou S."/>
            <person name="Cros-Aarteil S."/>
            <person name="Calhoun S."/>
            <person name="Haridas S."/>
            <person name="Kuo A."/>
            <person name="Mondo S."/>
            <person name="Pangilinan J."/>
            <person name="Riley R."/>
            <person name="LaButti K."/>
            <person name="Andreopoulos B."/>
            <person name="Lipzen A."/>
            <person name="Chen C."/>
            <person name="Yan M."/>
            <person name="Daum C."/>
            <person name="Ng V."/>
            <person name="Clum A."/>
            <person name="Steindorff A."/>
            <person name="Ohm R.A."/>
            <person name="Martin F."/>
            <person name="Silar P."/>
            <person name="Natvig D.O."/>
            <person name="Lalanne C."/>
            <person name="Gautier V."/>
            <person name="Ament-Velasquez S.L."/>
            <person name="Kruys A."/>
            <person name="Hutchinson M.I."/>
            <person name="Powell A.J."/>
            <person name="Barry K."/>
            <person name="Miller A.N."/>
            <person name="Grigoriev I.V."/>
            <person name="Debuchy R."/>
            <person name="Gladieux P."/>
            <person name="Hiltunen Thoren M."/>
            <person name="Johannesson H."/>
        </authorList>
    </citation>
    <scope>NUCLEOTIDE SEQUENCE</scope>
    <source>
        <strain evidence="9">CBS 118394</strain>
    </source>
</reference>
<dbReference type="Proteomes" id="UP001283341">
    <property type="component" value="Unassembled WGS sequence"/>
</dbReference>
<feature type="transmembrane region" description="Helical" evidence="7">
    <location>
        <begin position="132"/>
        <end position="155"/>
    </location>
</feature>
<keyword evidence="10" id="KW-1185">Reference proteome</keyword>
<evidence type="ECO:0000313" key="9">
    <source>
        <dbReference type="EMBL" id="KAK3314584.1"/>
    </source>
</evidence>
<comment type="caution">
    <text evidence="9">The sequence shown here is derived from an EMBL/GenBank/DDBJ whole genome shotgun (WGS) entry which is preliminary data.</text>
</comment>
<dbReference type="GO" id="GO:0016020">
    <property type="term" value="C:membrane"/>
    <property type="evidence" value="ECO:0007669"/>
    <property type="project" value="UniProtKB-SubCell"/>
</dbReference>
<feature type="transmembrane region" description="Helical" evidence="7">
    <location>
        <begin position="96"/>
        <end position="120"/>
    </location>
</feature>
<feature type="domain" description="Rhodopsin" evidence="8">
    <location>
        <begin position="39"/>
        <end position="277"/>
    </location>
</feature>
<evidence type="ECO:0000259" key="8">
    <source>
        <dbReference type="Pfam" id="PF20684"/>
    </source>
</evidence>
<reference evidence="9" key="2">
    <citation type="submission" date="2023-06" db="EMBL/GenBank/DDBJ databases">
        <authorList>
            <consortium name="Lawrence Berkeley National Laboratory"/>
            <person name="Haridas S."/>
            <person name="Hensen N."/>
            <person name="Bonometti L."/>
            <person name="Westerberg I."/>
            <person name="Brannstrom I.O."/>
            <person name="Guillou S."/>
            <person name="Cros-Aarteil S."/>
            <person name="Calhoun S."/>
            <person name="Kuo A."/>
            <person name="Mondo S."/>
            <person name="Pangilinan J."/>
            <person name="Riley R."/>
            <person name="Labutti K."/>
            <person name="Andreopoulos B."/>
            <person name="Lipzen A."/>
            <person name="Chen C."/>
            <person name="Yanf M."/>
            <person name="Daum C."/>
            <person name="Ng V."/>
            <person name="Clum A."/>
            <person name="Steindorff A."/>
            <person name="Ohm R."/>
            <person name="Martin F."/>
            <person name="Silar P."/>
            <person name="Natvig D."/>
            <person name="Lalanne C."/>
            <person name="Gautier V."/>
            <person name="Ament-Velasquez S.L."/>
            <person name="Kruys A."/>
            <person name="Hutchinson M.I."/>
            <person name="Powell A.J."/>
            <person name="Barry K."/>
            <person name="Miller A.N."/>
            <person name="Grigoriev I.V."/>
            <person name="Debuchy R."/>
            <person name="Gladieux P."/>
            <person name="Thoren M.H."/>
            <person name="Johannesson H."/>
        </authorList>
    </citation>
    <scope>NUCLEOTIDE SEQUENCE</scope>
    <source>
        <strain evidence="9">CBS 118394</strain>
    </source>
</reference>
<accession>A0AAE0M1G8</accession>
<evidence type="ECO:0000256" key="2">
    <source>
        <dbReference type="ARBA" id="ARBA00022692"/>
    </source>
</evidence>
<keyword evidence="2 7" id="KW-0812">Transmembrane</keyword>
<evidence type="ECO:0000256" key="6">
    <source>
        <dbReference type="SAM" id="MobiDB-lite"/>
    </source>
</evidence>
<feature type="transmembrane region" description="Helical" evidence="7">
    <location>
        <begin position="175"/>
        <end position="203"/>
    </location>
</feature>
<dbReference type="PANTHER" id="PTHR33048:SF155">
    <property type="entry name" value="INTEGRAL MEMBRANE PROTEIN"/>
    <property type="match status" value="1"/>
</dbReference>